<evidence type="ECO:0000313" key="2">
    <source>
        <dbReference type="EMBL" id="MBF4692022.1"/>
    </source>
</evidence>
<comment type="caution">
    <text evidence="2">The sequence shown here is derived from an EMBL/GenBank/DDBJ whole genome shotgun (WGS) entry which is preliminary data.</text>
</comment>
<evidence type="ECO:0000313" key="3">
    <source>
        <dbReference type="Proteomes" id="UP000614200"/>
    </source>
</evidence>
<protein>
    <submittedName>
        <fullName evidence="2">Uncharacterized protein</fullName>
    </submittedName>
</protein>
<dbReference type="RefSeq" id="WP_194700247.1">
    <property type="nucleotide sequence ID" value="NZ_JADKNH010000001.1"/>
</dbReference>
<gene>
    <name evidence="2" type="ORF">ISU02_02780</name>
</gene>
<accession>A0ABR9ZNH3</accession>
<sequence length="153" mass="17633">MVDFKAYNKIEEYCKENNHPAIYKKLLFYKYTEEMKSLIDSYKTKNSINPNSDILTGFDNSCLSDDRLHSDIKLIKEELYEFTSFEVKKFTQKQSIKAFGISVGASVLASFIFVILAIGIYKVGENQFNSWFSNDPSTHIEEKINIEGNTPLD</sequence>
<keyword evidence="1" id="KW-0812">Transmembrane</keyword>
<keyword evidence="1" id="KW-0472">Membrane</keyword>
<dbReference type="Proteomes" id="UP000614200">
    <property type="component" value="Unassembled WGS sequence"/>
</dbReference>
<keyword evidence="3" id="KW-1185">Reference proteome</keyword>
<organism evidence="2 3">
    <name type="scientific">Fusibacter ferrireducens</name>
    <dbReference type="NCBI Taxonomy" id="2785058"/>
    <lineage>
        <taxon>Bacteria</taxon>
        <taxon>Bacillati</taxon>
        <taxon>Bacillota</taxon>
        <taxon>Clostridia</taxon>
        <taxon>Eubacteriales</taxon>
        <taxon>Eubacteriales Family XII. Incertae Sedis</taxon>
        <taxon>Fusibacter</taxon>
    </lineage>
</organism>
<name>A0ABR9ZNH3_9FIRM</name>
<keyword evidence="1" id="KW-1133">Transmembrane helix</keyword>
<feature type="transmembrane region" description="Helical" evidence="1">
    <location>
        <begin position="98"/>
        <end position="121"/>
    </location>
</feature>
<reference evidence="2 3" key="1">
    <citation type="submission" date="2020-11" db="EMBL/GenBank/DDBJ databases">
        <title>Fusibacter basophilias sp. nov.</title>
        <authorList>
            <person name="Qiu D."/>
        </authorList>
    </citation>
    <scope>NUCLEOTIDE SEQUENCE [LARGE SCALE GENOMIC DNA]</scope>
    <source>
        <strain evidence="2 3">Q10-2</strain>
    </source>
</reference>
<evidence type="ECO:0000256" key="1">
    <source>
        <dbReference type="SAM" id="Phobius"/>
    </source>
</evidence>
<proteinExistence type="predicted"/>
<dbReference type="EMBL" id="JADKNH010000001">
    <property type="protein sequence ID" value="MBF4692022.1"/>
    <property type="molecule type" value="Genomic_DNA"/>
</dbReference>